<keyword evidence="1" id="KW-0472">Membrane</keyword>
<gene>
    <name evidence="2" type="ORF">CARN7_1069</name>
</gene>
<protein>
    <submittedName>
        <fullName evidence="2">Uncharacterized protein</fullName>
    </submittedName>
</protein>
<dbReference type="EMBL" id="CABR01000082">
    <property type="protein sequence ID" value="CBI10293.1"/>
    <property type="molecule type" value="Genomic_DNA"/>
</dbReference>
<evidence type="ECO:0000313" key="2">
    <source>
        <dbReference type="EMBL" id="CBI10293.1"/>
    </source>
</evidence>
<name>E6QSS1_9ZZZZ</name>
<reference evidence="2" key="1">
    <citation type="submission" date="2009-10" db="EMBL/GenBank/DDBJ databases">
        <title>Diversity of trophic interactions inside an arsenic-rich microbial ecosystem.</title>
        <authorList>
            <person name="Bertin P.N."/>
            <person name="Heinrich-Salmeron A."/>
            <person name="Pelletier E."/>
            <person name="Goulhen-Chollet F."/>
            <person name="Arsene-Ploetze F."/>
            <person name="Gallien S."/>
            <person name="Calteau A."/>
            <person name="Vallenet D."/>
            <person name="Casiot C."/>
            <person name="Chane-Woon-Ming B."/>
            <person name="Giloteaux L."/>
            <person name="Barakat M."/>
            <person name="Bonnefoy V."/>
            <person name="Bruneel O."/>
            <person name="Chandler M."/>
            <person name="Cleiss J."/>
            <person name="Duran R."/>
            <person name="Elbaz-Poulichet F."/>
            <person name="Fonknechten N."/>
            <person name="Lauga B."/>
            <person name="Mornico D."/>
            <person name="Ortet P."/>
            <person name="Schaeffer C."/>
            <person name="Siguier P."/>
            <person name="Alexander Thil Smith A."/>
            <person name="Van Dorsselaer A."/>
            <person name="Weissenbach J."/>
            <person name="Medigue C."/>
            <person name="Le Paslier D."/>
        </authorList>
    </citation>
    <scope>NUCLEOTIDE SEQUENCE</scope>
</reference>
<comment type="caution">
    <text evidence="2">The sequence shown here is derived from an EMBL/GenBank/DDBJ whole genome shotgun (WGS) entry which is preliminary data.</text>
</comment>
<feature type="transmembrane region" description="Helical" evidence="1">
    <location>
        <begin position="40"/>
        <end position="62"/>
    </location>
</feature>
<accession>E6QSS1</accession>
<dbReference type="AlphaFoldDB" id="E6QSS1"/>
<keyword evidence="1" id="KW-0812">Transmembrane</keyword>
<evidence type="ECO:0000256" key="1">
    <source>
        <dbReference type="SAM" id="Phobius"/>
    </source>
</evidence>
<proteinExistence type="predicted"/>
<organism evidence="2">
    <name type="scientific">mine drainage metagenome</name>
    <dbReference type="NCBI Taxonomy" id="410659"/>
    <lineage>
        <taxon>unclassified sequences</taxon>
        <taxon>metagenomes</taxon>
        <taxon>ecological metagenomes</taxon>
    </lineage>
</organism>
<feature type="transmembrane region" description="Helical" evidence="1">
    <location>
        <begin position="12"/>
        <end position="34"/>
    </location>
</feature>
<keyword evidence="1" id="KW-1133">Transmembrane helix</keyword>
<sequence>MKDVLVDGAIGTAVGAGLGALVEVALVATSVSLFVASPLIAPLMLLGWGASVGGLIGVSEGATAHDGKKKKGWLSDLVRDAISSGQFVLVVETLTEQETFTAREVIKASVGDYKDISMA</sequence>